<keyword evidence="3" id="KW-0964">Secreted</keyword>
<protein>
    <recommendedName>
        <fullName evidence="4">Fibroblast growth factor</fullName>
        <shortName evidence="4">FGF</shortName>
    </recommendedName>
</protein>
<dbReference type="Gene3D" id="2.80.10.50">
    <property type="match status" value="1"/>
</dbReference>
<evidence type="ECO:0000313" key="5">
    <source>
        <dbReference type="EMBL" id="KAL1252470.1"/>
    </source>
</evidence>
<organism evidence="5 6">
    <name type="scientific">Cirrhinus molitorella</name>
    <name type="common">mud carp</name>
    <dbReference type="NCBI Taxonomy" id="172907"/>
    <lineage>
        <taxon>Eukaryota</taxon>
        <taxon>Metazoa</taxon>
        <taxon>Chordata</taxon>
        <taxon>Craniata</taxon>
        <taxon>Vertebrata</taxon>
        <taxon>Euteleostomi</taxon>
        <taxon>Actinopterygii</taxon>
        <taxon>Neopterygii</taxon>
        <taxon>Teleostei</taxon>
        <taxon>Ostariophysi</taxon>
        <taxon>Cypriniformes</taxon>
        <taxon>Cyprinidae</taxon>
        <taxon>Labeoninae</taxon>
        <taxon>Labeonini</taxon>
        <taxon>Cirrhinus</taxon>
    </lineage>
</organism>
<evidence type="ECO:0000256" key="3">
    <source>
        <dbReference type="ARBA" id="ARBA00022525"/>
    </source>
</evidence>
<reference evidence="5 6" key="1">
    <citation type="submission" date="2023-09" db="EMBL/GenBank/DDBJ databases">
        <authorList>
            <person name="Wang M."/>
        </authorList>
    </citation>
    <scope>NUCLEOTIDE SEQUENCE [LARGE SCALE GENOMIC DNA]</scope>
    <source>
        <strain evidence="5">GT-2023</strain>
        <tissue evidence="5">Liver</tissue>
    </source>
</reference>
<comment type="similarity">
    <text evidence="2 4">Belongs to the heparin-binding growth factors family.</text>
</comment>
<dbReference type="PANTHER" id="PTHR11486">
    <property type="entry name" value="FIBROBLAST GROWTH FACTOR"/>
    <property type="match status" value="1"/>
</dbReference>
<dbReference type="PRINTS" id="PR00262">
    <property type="entry name" value="IL1HBGF"/>
</dbReference>
<evidence type="ECO:0000256" key="1">
    <source>
        <dbReference type="ARBA" id="ARBA00004613"/>
    </source>
</evidence>
<dbReference type="CDD" id="cd23304">
    <property type="entry name" value="beta-trefoil_FGF1-like"/>
    <property type="match status" value="1"/>
</dbReference>
<comment type="caution">
    <text evidence="5">The sequence shown here is derived from an EMBL/GenBank/DDBJ whole genome shotgun (WGS) entry which is preliminary data.</text>
</comment>
<comment type="subcellular location">
    <subcellularLocation>
        <location evidence="1">Secreted</location>
    </subcellularLocation>
</comment>
<dbReference type="InterPro" id="IPR008996">
    <property type="entry name" value="IL1/FGF"/>
</dbReference>
<name>A0ABR3LHZ4_9TELE</name>
<accession>A0ABR3LHZ4</accession>
<dbReference type="InterPro" id="IPR002209">
    <property type="entry name" value="Fibroblast_GF_fam"/>
</dbReference>
<dbReference type="PRINTS" id="PR00263">
    <property type="entry name" value="HBGFFGF"/>
</dbReference>
<dbReference type="Pfam" id="PF00167">
    <property type="entry name" value="FGF"/>
    <property type="match status" value="1"/>
</dbReference>
<dbReference type="PROSITE" id="PS00247">
    <property type="entry name" value="HBGF_FGF"/>
    <property type="match status" value="1"/>
</dbReference>
<evidence type="ECO:0000313" key="6">
    <source>
        <dbReference type="Proteomes" id="UP001558613"/>
    </source>
</evidence>
<proteinExistence type="inferred from homology"/>
<keyword evidence="6" id="KW-1185">Reference proteome</keyword>
<dbReference type="SMART" id="SM00442">
    <property type="entry name" value="FGF"/>
    <property type="match status" value="1"/>
</dbReference>
<gene>
    <name evidence="5" type="ORF">QQF64_017163</name>
</gene>
<dbReference type="SUPFAM" id="SSF50353">
    <property type="entry name" value="Cytokine"/>
    <property type="match status" value="1"/>
</dbReference>
<evidence type="ECO:0000256" key="2">
    <source>
        <dbReference type="ARBA" id="ARBA00007936"/>
    </source>
</evidence>
<dbReference type="Proteomes" id="UP001558613">
    <property type="component" value="Unassembled WGS sequence"/>
</dbReference>
<evidence type="ECO:0000256" key="4">
    <source>
        <dbReference type="RuleBase" id="RU049442"/>
    </source>
</evidence>
<dbReference type="EMBL" id="JAYMGO010000021">
    <property type="protein sequence ID" value="KAL1252470.1"/>
    <property type="molecule type" value="Genomic_DNA"/>
</dbReference>
<sequence>MTERDITAFTLLPTSTEQKDPKHNSLQKLYCRNGGYHLRIQPNGTVDASRQDNDVYTLLKVKAVKAGLVAIRGHETGLYLAMDKYGKLYGTVLLNDECYFVEKIEENHYNTYRSQRYQENGDWYVGIKKNGWAKNGSKTHKGQNAIYFLPIPVDGSIQTERGDACRSADSTVIKDCFPSAEALCNVPSGCKSYEAEGGRIRRGWRKKEVGGGGLGVEWRIPYGVPCMLAVGPRRTAY</sequence>